<name>A0A7T9DJB2_9ARCH</name>
<sequence>MVGMFDDSPSDVEMRKQAFLQGVQRWKNVEQRRVGLGDGFFVNGEMFIEMQTTLRTIRVAVRLPNTHQQRALNNNMARAHREPMQFRAGWVEIDVDSEEALENALTLTRQGYMAFGR</sequence>
<dbReference type="EMBL" id="CP064981">
    <property type="protein sequence ID" value="QQR92368.1"/>
    <property type="molecule type" value="Genomic_DNA"/>
</dbReference>
<proteinExistence type="predicted"/>
<reference evidence="1" key="1">
    <citation type="submission" date="2020-11" db="EMBL/GenBank/DDBJ databases">
        <title>Connecting structure to function with the recovery of over 1000 high-quality activated sludge metagenome-assembled genomes encoding full-length rRNA genes using long-read sequencing.</title>
        <authorList>
            <person name="Singleton C.M."/>
            <person name="Petriglieri F."/>
            <person name="Kristensen J.M."/>
            <person name="Kirkegaard R.H."/>
            <person name="Michaelsen T.Y."/>
            <person name="Andersen M.H."/>
            <person name="Karst S.M."/>
            <person name="Dueholm M.S."/>
            <person name="Nielsen P.H."/>
            <person name="Albertsen M."/>
        </authorList>
    </citation>
    <scope>NUCLEOTIDE SEQUENCE</scope>
    <source>
        <strain evidence="1">Fred_18-Q3-R57-64_BAT3C.431</strain>
    </source>
</reference>
<evidence type="ECO:0000313" key="1">
    <source>
        <dbReference type="EMBL" id="QQR92368.1"/>
    </source>
</evidence>
<dbReference type="Proteomes" id="UP000596004">
    <property type="component" value="Chromosome"/>
</dbReference>
<protein>
    <recommendedName>
        <fullName evidence="2">MmcQ/YjbR family DNA-binding protein</fullName>
    </recommendedName>
</protein>
<accession>A0A7T9DJB2</accession>
<dbReference type="AlphaFoldDB" id="A0A7T9DJB2"/>
<evidence type="ECO:0008006" key="2">
    <source>
        <dbReference type="Google" id="ProtNLM"/>
    </source>
</evidence>
<organism evidence="1">
    <name type="scientific">Candidatus Iainarchaeum sp</name>
    <dbReference type="NCBI Taxonomy" id="3101447"/>
    <lineage>
        <taxon>Archaea</taxon>
        <taxon>Candidatus Iainarchaeota</taxon>
        <taxon>Candidatus Iainarchaeia</taxon>
        <taxon>Candidatus Iainarchaeales</taxon>
        <taxon>Candidatus Iainarchaeaceae</taxon>
        <taxon>Candidatus Iainarchaeum</taxon>
    </lineage>
</organism>
<gene>
    <name evidence="1" type="ORF">IPJ89_04395</name>
</gene>